<comment type="caution">
    <text evidence="2">The sequence shown here is derived from an EMBL/GenBank/DDBJ whole genome shotgun (WGS) entry which is preliminary data.</text>
</comment>
<keyword evidence="1" id="KW-0732">Signal</keyword>
<evidence type="ECO:0000313" key="3">
    <source>
        <dbReference type="Proteomes" id="UP000486602"/>
    </source>
</evidence>
<dbReference type="AlphaFoldDB" id="A0A7K3WMN5"/>
<name>A0A7K3WMN5_9FLAO</name>
<protein>
    <submittedName>
        <fullName evidence="2">Uncharacterized protein</fullName>
    </submittedName>
</protein>
<sequence>MKNFALMSIVLIAISVGCETAPAQNNGYGNHQVSQAVLSESGGTSGSNNQGIQTQIAGNENIVMHPVVSAKTNSVSMLIPLPESWKLDNKPAEGKPAVTGPNGLAIYAYPAQSYTYTTIPEMYSAYQSSGAAMAPPAGIDNVISQQLIPYGQENGLQLIKHYPLPQVAASDAAYVSAISGNNSGPNVNRAAGTDWTDQKGNKVLIVLHYNEMGSPNFVTWGYYIQILKVSAASFDQAKNYYINGLANIQYNQNEINAYKSQLAGQIQESENHAAAMRNINSKGAQERMANTAATTEYIRESNAATRDSRWNDQDAVQERTGDYFSDQYRVVSPFDGKEYTVESGSQTYWINDRGEYIQSDDVNYDPNKYETHPGVWKKAPRKEN</sequence>
<dbReference type="RefSeq" id="WP_163283512.1">
    <property type="nucleotide sequence ID" value="NZ_JAAGVY010000005.1"/>
</dbReference>
<feature type="chain" id="PRO_5029539424" evidence="1">
    <location>
        <begin position="24"/>
        <end position="384"/>
    </location>
</feature>
<keyword evidence="3" id="KW-1185">Reference proteome</keyword>
<evidence type="ECO:0000256" key="1">
    <source>
        <dbReference type="SAM" id="SignalP"/>
    </source>
</evidence>
<dbReference type="PROSITE" id="PS51257">
    <property type="entry name" value="PROKAR_LIPOPROTEIN"/>
    <property type="match status" value="1"/>
</dbReference>
<dbReference type="EMBL" id="JAAGVY010000005">
    <property type="protein sequence ID" value="NEN22788.1"/>
    <property type="molecule type" value="Genomic_DNA"/>
</dbReference>
<evidence type="ECO:0000313" key="2">
    <source>
        <dbReference type="EMBL" id="NEN22788.1"/>
    </source>
</evidence>
<gene>
    <name evidence="2" type="ORF">G3O08_04645</name>
</gene>
<reference evidence="2 3" key="1">
    <citation type="submission" date="2020-02" db="EMBL/GenBank/DDBJ databases">
        <title>Out from the shadows clarifying the taxonomy of the family Cryomorphaceae and related taxa by utilizing the GTDB taxonomic framework.</title>
        <authorList>
            <person name="Bowman J.P."/>
        </authorList>
    </citation>
    <scope>NUCLEOTIDE SEQUENCE [LARGE SCALE GENOMIC DNA]</scope>
    <source>
        <strain evidence="2 3">QSSC 1-22</strain>
    </source>
</reference>
<proteinExistence type="predicted"/>
<feature type="signal peptide" evidence="1">
    <location>
        <begin position="1"/>
        <end position="23"/>
    </location>
</feature>
<organism evidence="2 3">
    <name type="scientific">Cryomorpha ignava</name>
    <dbReference type="NCBI Taxonomy" id="101383"/>
    <lineage>
        <taxon>Bacteria</taxon>
        <taxon>Pseudomonadati</taxon>
        <taxon>Bacteroidota</taxon>
        <taxon>Flavobacteriia</taxon>
        <taxon>Flavobacteriales</taxon>
        <taxon>Cryomorphaceae</taxon>
        <taxon>Cryomorpha</taxon>
    </lineage>
</organism>
<dbReference type="Proteomes" id="UP000486602">
    <property type="component" value="Unassembled WGS sequence"/>
</dbReference>
<accession>A0A7K3WMN5</accession>